<dbReference type="InParanoid" id="A0A803J2S4"/>
<dbReference type="SUPFAM" id="SSF47473">
    <property type="entry name" value="EF-hand"/>
    <property type="match status" value="1"/>
</dbReference>
<evidence type="ECO:0000313" key="2">
    <source>
        <dbReference type="Ensembl" id="ENSXETP00000102123"/>
    </source>
</evidence>
<organism evidence="2">
    <name type="scientific">Xenopus tropicalis</name>
    <name type="common">Western clawed frog</name>
    <name type="synonym">Silurana tropicalis</name>
    <dbReference type="NCBI Taxonomy" id="8364"/>
    <lineage>
        <taxon>Eukaryota</taxon>
        <taxon>Metazoa</taxon>
        <taxon>Chordata</taxon>
        <taxon>Craniata</taxon>
        <taxon>Vertebrata</taxon>
        <taxon>Euteleostomi</taxon>
        <taxon>Amphibia</taxon>
        <taxon>Batrachia</taxon>
        <taxon>Anura</taxon>
        <taxon>Pipoidea</taxon>
        <taxon>Pipidae</taxon>
        <taxon>Xenopodinae</taxon>
        <taxon>Xenopus</taxon>
        <taxon>Silurana</taxon>
    </lineage>
</organism>
<dbReference type="PANTHER" id="PTHR20875:SF2">
    <property type="entry name" value="EF-HAND CALCIUM-BINDING DOMAIN-CONTAINING PROTEIN 6"/>
    <property type="match status" value="1"/>
</dbReference>
<reference evidence="2" key="2">
    <citation type="submission" date="2021-03" db="UniProtKB">
        <authorList>
            <consortium name="Ensembl"/>
        </authorList>
    </citation>
    <scope>IDENTIFICATION</scope>
</reference>
<dbReference type="Pfam" id="PF13499">
    <property type="entry name" value="EF-hand_7"/>
    <property type="match status" value="1"/>
</dbReference>
<dbReference type="CDD" id="cd00051">
    <property type="entry name" value="EFh"/>
    <property type="match status" value="1"/>
</dbReference>
<sequence length="265" mass="30543">GWARPRVITISPSLLPQWAYIPPITLCTSNCCESGPLLYIKVHYPLGVHYHFAPPQTDTQRPKTAGASSRLVNCEQIEARLRGSLQKVWQKVLRACRDHDPERTGEITTNDFSGVLKQFNAETNEEELERLTVKYDSRNNGKFSYADFFRNIMLGPKPLEKSPLHRMKVQKTRVPISTGPDGPCFLNAMMRIQPKVLDCWRPMRRAFLSFDEARTGFISVQEFKQVLRKSGLNLSEDEFFHILGFFDKDLKAKVSYNDFLRAFLR</sequence>
<dbReference type="GO" id="GO:0005509">
    <property type="term" value="F:calcium ion binding"/>
    <property type="evidence" value="ECO:0007669"/>
    <property type="project" value="InterPro"/>
</dbReference>
<dbReference type="PROSITE" id="PS50222">
    <property type="entry name" value="EF_HAND_2"/>
    <property type="match status" value="1"/>
</dbReference>
<accession>A0A803J2S4</accession>
<dbReference type="GeneTree" id="ENSGT00390000013629"/>
<dbReference type="Gene3D" id="1.10.238.10">
    <property type="entry name" value="EF-hand"/>
    <property type="match status" value="2"/>
</dbReference>
<dbReference type="InterPro" id="IPR011992">
    <property type="entry name" value="EF-hand-dom_pair"/>
</dbReference>
<reference evidence="2" key="1">
    <citation type="journal article" date="2010" name="Science">
        <title>The genome of the Western clawed frog Xenopus tropicalis.</title>
        <authorList>
            <person name="Hellsten U."/>
            <person name="Harland R.M."/>
            <person name="Gilchrist M.J."/>
            <person name="Hendrix D."/>
            <person name="Jurka J."/>
            <person name="Kapitonov V."/>
            <person name="Ovcharenko I."/>
            <person name="Putnam N.H."/>
            <person name="Shu S."/>
            <person name="Taher L."/>
            <person name="Blitz I.L."/>
            <person name="Blumberg B."/>
            <person name="Dichmann D.S."/>
            <person name="Dubchak I."/>
            <person name="Amaya E."/>
            <person name="Detter J.C."/>
            <person name="Fletcher R."/>
            <person name="Gerhard D.S."/>
            <person name="Goodstein D."/>
            <person name="Graves T."/>
            <person name="Grigoriev I.V."/>
            <person name="Grimwood J."/>
            <person name="Kawashima T."/>
            <person name="Lindquist E."/>
            <person name="Lucas S.M."/>
            <person name="Mead P.E."/>
            <person name="Mitros T."/>
            <person name="Ogino H."/>
            <person name="Ohta Y."/>
            <person name="Poliakov A.V."/>
            <person name="Pollet N."/>
            <person name="Robert J."/>
            <person name="Salamov A."/>
            <person name="Sater A.K."/>
            <person name="Schmutz J."/>
            <person name="Terry A."/>
            <person name="Vize P.D."/>
            <person name="Warren W.C."/>
            <person name="Wells D."/>
            <person name="Wills A."/>
            <person name="Wilson R.K."/>
            <person name="Zimmerman L.B."/>
            <person name="Zorn A.M."/>
            <person name="Grainger R."/>
            <person name="Grammer T."/>
            <person name="Khokha M.K."/>
            <person name="Richardson P.M."/>
            <person name="Rokhsar D.S."/>
        </authorList>
    </citation>
    <scope>NUCLEOTIDE SEQUENCE [LARGE SCALE GENOMIC DNA]</scope>
    <source>
        <strain evidence="2">Nigerian</strain>
    </source>
</reference>
<feature type="domain" description="EF-hand" evidence="1">
    <location>
        <begin position="203"/>
        <end position="233"/>
    </location>
</feature>
<name>A0A803J2S4_XENTR</name>
<dbReference type="InterPro" id="IPR002048">
    <property type="entry name" value="EF_hand_dom"/>
</dbReference>
<dbReference type="FunFam" id="1.10.238.10:FF:000243">
    <property type="entry name" value="EF-hand calcium binding domain 6"/>
    <property type="match status" value="1"/>
</dbReference>
<dbReference type="Ensembl" id="ENSXETT00000114577">
    <property type="protein sequence ID" value="ENSXETP00000102123"/>
    <property type="gene ID" value="ENSXETG00000048158"/>
</dbReference>
<proteinExistence type="predicted"/>
<dbReference type="AlphaFoldDB" id="A0A803J2S4"/>
<dbReference type="InterPro" id="IPR052603">
    <property type="entry name" value="EFCB6"/>
</dbReference>
<dbReference type="PANTHER" id="PTHR20875">
    <property type="entry name" value="EF-HAND CALCIUM-BINDING DOMAIN-CONTAINING PROTEIN 6-RELATED"/>
    <property type="match status" value="1"/>
</dbReference>
<evidence type="ECO:0000259" key="1">
    <source>
        <dbReference type="PROSITE" id="PS50222"/>
    </source>
</evidence>
<protein>
    <recommendedName>
        <fullName evidence="1">EF-hand domain-containing protein</fullName>
    </recommendedName>
</protein>
<dbReference type="SMART" id="SM00054">
    <property type="entry name" value="EFh"/>
    <property type="match status" value="2"/>
</dbReference>
<dbReference type="FunFam" id="1.10.238.10:FF:000179">
    <property type="entry name" value="EF-hand calcium-binding domain-containing protein 6"/>
    <property type="match status" value="1"/>
</dbReference>